<feature type="region of interest" description="Disordered" evidence="1">
    <location>
        <begin position="1"/>
        <end position="41"/>
    </location>
</feature>
<proteinExistence type="predicted"/>
<protein>
    <submittedName>
        <fullName evidence="2">Uncharacterized protein</fullName>
    </submittedName>
</protein>
<accession>A0ABS8UJ89</accession>
<dbReference type="EMBL" id="JACEIK010002083">
    <property type="protein sequence ID" value="MCD9558967.1"/>
    <property type="molecule type" value="Genomic_DNA"/>
</dbReference>
<gene>
    <name evidence="2" type="ORF">HAX54_016676</name>
</gene>
<feature type="compositionally biased region" description="Basic and acidic residues" evidence="1">
    <location>
        <begin position="1"/>
        <end position="15"/>
    </location>
</feature>
<feature type="compositionally biased region" description="Low complexity" evidence="1">
    <location>
        <begin position="26"/>
        <end position="35"/>
    </location>
</feature>
<evidence type="ECO:0000313" key="2">
    <source>
        <dbReference type="EMBL" id="MCD9558967.1"/>
    </source>
</evidence>
<evidence type="ECO:0000256" key="1">
    <source>
        <dbReference type="SAM" id="MobiDB-lite"/>
    </source>
</evidence>
<organism evidence="2 3">
    <name type="scientific">Datura stramonium</name>
    <name type="common">Jimsonweed</name>
    <name type="synonym">Common thornapple</name>
    <dbReference type="NCBI Taxonomy" id="4076"/>
    <lineage>
        <taxon>Eukaryota</taxon>
        <taxon>Viridiplantae</taxon>
        <taxon>Streptophyta</taxon>
        <taxon>Embryophyta</taxon>
        <taxon>Tracheophyta</taxon>
        <taxon>Spermatophyta</taxon>
        <taxon>Magnoliopsida</taxon>
        <taxon>eudicotyledons</taxon>
        <taxon>Gunneridae</taxon>
        <taxon>Pentapetalae</taxon>
        <taxon>asterids</taxon>
        <taxon>lamiids</taxon>
        <taxon>Solanales</taxon>
        <taxon>Solanaceae</taxon>
        <taxon>Solanoideae</taxon>
        <taxon>Datureae</taxon>
        <taxon>Datura</taxon>
    </lineage>
</organism>
<comment type="caution">
    <text evidence="2">The sequence shown here is derived from an EMBL/GenBank/DDBJ whole genome shotgun (WGS) entry which is preliminary data.</text>
</comment>
<keyword evidence="3" id="KW-1185">Reference proteome</keyword>
<feature type="non-terminal residue" evidence="2">
    <location>
        <position position="72"/>
    </location>
</feature>
<dbReference type="Proteomes" id="UP000823775">
    <property type="component" value="Unassembled WGS sequence"/>
</dbReference>
<feature type="compositionally biased region" description="Basic residues" evidence="1">
    <location>
        <begin position="16"/>
        <end position="25"/>
    </location>
</feature>
<name>A0ABS8UJ89_DATST</name>
<reference evidence="2 3" key="1">
    <citation type="journal article" date="2021" name="BMC Genomics">
        <title>Datura genome reveals duplications of psychoactive alkaloid biosynthetic genes and high mutation rate following tissue culture.</title>
        <authorList>
            <person name="Rajewski A."/>
            <person name="Carter-House D."/>
            <person name="Stajich J."/>
            <person name="Litt A."/>
        </authorList>
    </citation>
    <scope>NUCLEOTIDE SEQUENCE [LARGE SCALE GENOMIC DNA]</scope>
    <source>
        <strain evidence="2">AR-01</strain>
    </source>
</reference>
<evidence type="ECO:0000313" key="3">
    <source>
        <dbReference type="Proteomes" id="UP000823775"/>
    </source>
</evidence>
<sequence length="72" mass="8036">MASNNDKGKEIEVLKKGSKQLRKGPKGSSSSAKGAPTRRFGAKVVEHHGLTWFNPQKESKYAPENWIDEVRL</sequence>